<dbReference type="InterPro" id="IPR013597">
    <property type="entry name" value="Mat_intron_G2"/>
</dbReference>
<accession>A0A2T2WHW1</accession>
<dbReference type="PANTHER" id="PTHR34047">
    <property type="entry name" value="NUCLEAR INTRON MATURASE 1, MITOCHONDRIAL-RELATED"/>
    <property type="match status" value="1"/>
</dbReference>
<dbReference type="EMBL" id="PXYT01000125">
    <property type="protein sequence ID" value="PSR21819.1"/>
    <property type="molecule type" value="Genomic_DNA"/>
</dbReference>
<dbReference type="Gene3D" id="3.30.70.270">
    <property type="match status" value="1"/>
</dbReference>
<dbReference type="NCBIfam" id="TIGR04416">
    <property type="entry name" value="group_II_RT_mat"/>
    <property type="match status" value="1"/>
</dbReference>
<protein>
    <submittedName>
        <fullName evidence="4">Group II intron reverse transcriptase/maturase</fullName>
    </submittedName>
</protein>
<evidence type="ECO:0000313" key="5">
    <source>
        <dbReference type="Proteomes" id="UP000242699"/>
    </source>
</evidence>
<evidence type="ECO:0000256" key="1">
    <source>
        <dbReference type="SAM" id="Coils"/>
    </source>
</evidence>
<dbReference type="InterPro" id="IPR043128">
    <property type="entry name" value="Rev_trsase/Diguanyl_cyclase"/>
</dbReference>
<comment type="caution">
    <text evidence="4">The sequence shown here is derived from an EMBL/GenBank/DDBJ whole genome shotgun (WGS) entry which is preliminary data.</text>
</comment>
<evidence type="ECO:0000313" key="4">
    <source>
        <dbReference type="EMBL" id="PSR21819.1"/>
    </source>
</evidence>
<dbReference type="Pfam" id="PF00078">
    <property type="entry name" value="RVT_1"/>
    <property type="match status" value="1"/>
</dbReference>
<organism evidence="4 5">
    <name type="scientific">Sulfobacillus benefaciens</name>
    <dbReference type="NCBI Taxonomy" id="453960"/>
    <lineage>
        <taxon>Bacteria</taxon>
        <taxon>Bacillati</taxon>
        <taxon>Bacillota</taxon>
        <taxon>Clostridia</taxon>
        <taxon>Eubacteriales</taxon>
        <taxon>Clostridiales Family XVII. Incertae Sedis</taxon>
        <taxon>Sulfobacillus</taxon>
    </lineage>
</organism>
<evidence type="ECO:0000259" key="3">
    <source>
        <dbReference type="PROSITE" id="PS50878"/>
    </source>
</evidence>
<dbReference type="InterPro" id="IPR030931">
    <property type="entry name" value="Group_II_RT_mat"/>
</dbReference>
<dbReference type="InterPro" id="IPR051083">
    <property type="entry name" value="GrpII_Intron_Splice-Mob/Def"/>
</dbReference>
<dbReference type="InterPro" id="IPR043502">
    <property type="entry name" value="DNA/RNA_pol_sf"/>
</dbReference>
<keyword evidence="2" id="KW-0732">Signal</keyword>
<dbReference type="Proteomes" id="UP000242699">
    <property type="component" value="Unassembled WGS sequence"/>
</dbReference>
<keyword evidence="4" id="KW-0548">Nucleotidyltransferase</keyword>
<keyword evidence="4" id="KW-0808">Transferase</keyword>
<feature type="coiled-coil region" evidence="1">
    <location>
        <begin position="37"/>
        <end position="64"/>
    </location>
</feature>
<dbReference type="PROSITE" id="PS50878">
    <property type="entry name" value="RT_POL"/>
    <property type="match status" value="1"/>
</dbReference>
<dbReference type="AlphaFoldDB" id="A0A2T2WHW1"/>
<name>A0A2T2WHW1_9FIRM</name>
<dbReference type="PANTHER" id="PTHR34047:SF8">
    <property type="entry name" value="PROTEIN YKFC"/>
    <property type="match status" value="1"/>
</dbReference>
<keyword evidence="4" id="KW-0695">RNA-directed DNA polymerase</keyword>
<reference evidence="4 5" key="1">
    <citation type="journal article" date="2014" name="BMC Genomics">
        <title>Comparison of environmental and isolate Sulfobacillus genomes reveals diverse carbon, sulfur, nitrogen, and hydrogen metabolisms.</title>
        <authorList>
            <person name="Justice N.B."/>
            <person name="Norman A."/>
            <person name="Brown C.T."/>
            <person name="Singh A."/>
            <person name="Thomas B.C."/>
            <person name="Banfield J.F."/>
        </authorList>
    </citation>
    <scope>NUCLEOTIDE SEQUENCE [LARGE SCALE GENOMIC DNA]</scope>
    <source>
        <strain evidence="4">AMDSBA1</strain>
    </source>
</reference>
<dbReference type="SUPFAM" id="SSF56672">
    <property type="entry name" value="DNA/RNA polymerases"/>
    <property type="match status" value="1"/>
</dbReference>
<dbReference type="CDD" id="cd01651">
    <property type="entry name" value="RT_G2_intron"/>
    <property type="match status" value="1"/>
</dbReference>
<gene>
    <name evidence="4" type="primary">ltrA</name>
    <name evidence="4" type="ORF">C7B43_21090</name>
</gene>
<feature type="chain" id="PRO_5039377147" evidence="2">
    <location>
        <begin position="23"/>
        <end position="405"/>
    </location>
</feature>
<feature type="signal peptide" evidence="2">
    <location>
        <begin position="1"/>
        <end position="22"/>
    </location>
</feature>
<dbReference type="InterPro" id="IPR000477">
    <property type="entry name" value="RT_dom"/>
</dbReference>
<feature type="domain" description="Reverse transcriptase" evidence="3">
    <location>
        <begin position="54"/>
        <end position="283"/>
    </location>
</feature>
<keyword evidence="1" id="KW-0175">Coiled coil</keyword>
<dbReference type="Pfam" id="PF08388">
    <property type="entry name" value="GIIM"/>
    <property type="match status" value="1"/>
</dbReference>
<evidence type="ECO:0000256" key="2">
    <source>
        <dbReference type="SAM" id="SignalP"/>
    </source>
</evidence>
<proteinExistence type="predicted"/>
<dbReference type="GO" id="GO:0003964">
    <property type="term" value="F:RNA-directed DNA polymerase activity"/>
    <property type="evidence" value="ECO:0007669"/>
    <property type="project" value="UniProtKB-KW"/>
</dbReference>
<sequence length="405" mass="46428">MTQRKWYSLADKVWSSSNLALAAGAVVKNHGAAGVDHQSCEQFAEHLDEELEALQNRMRQHDYHPLPVRRVYIPKPGTHKQRPLGVPTVRDRVVEEAMRRVLEPLWEPTFSPDSYGFRPRRSAQEAATRIYGHLTEGYHWVVDADIQDYFGSIDQALLLDKVAERVADGTVLGWIRDMLRAGVWEGGQFHPTPRGTTQGSVLSPLLANIYLDTLDQVMAMVPDIQFIRYADDWCALARTSAAAQQALNVAKTVLADLHLALHPEKTRIVDVHVQSFDFLGFTFFWTRPKTGPGRPLFGPKQAAIARFKDRIRLLTKRTRPLNIQMVIEDLAPVIRGWGQYFTISQAGEYYRLDAWIRERCRAFIAKHWNRNPQLDWEWTNQRLAHLGLPSLALMRRHVFTQSPRP</sequence>